<evidence type="ECO:0000313" key="1">
    <source>
        <dbReference type="EMBL" id="AWP12692.1"/>
    </source>
</evidence>
<dbReference type="EMBL" id="CP026256">
    <property type="protein sequence ID" value="AWP12692.1"/>
    <property type="molecule type" value="Genomic_DNA"/>
</dbReference>
<evidence type="ECO:0000313" key="2">
    <source>
        <dbReference type="Proteomes" id="UP000246464"/>
    </source>
</evidence>
<sequence length="169" mass="18678">MKTTNVGNQSGPVRMGNKVVSPWPGTVSSCNPRTTRVMLLVGDKGASVQSCRPWCRRASCDEQRLCNVSASHTQRSISTAVSSDLTFGFTANRCSGDPVNFGSDGTRLFLLLINRKILQDTKIMENGYKCETSDEQILPQNPPVDWYQVIGEPVEVTLTPDMTNTTWLY</sequence>
<dbReference type="AlphaFoldDB" id="A0A2U9CCU2"/>
<proteinExistence type="predicted"/>
<name>A0A2U9CCU2_SCOMX</name>
<keyword evidence="2" id="KW-1185">Reference proteome</keyword>
<organism evidence="1 2">
    <name type="scientific">Scophthalmus maximus</name>
    <name type="common">Turbot</name>
    <name type="synonym">Psetta maxima</name>
    <dbReference type="NCBI Taxonomy" id="52904"/>
    <lineage>
        <taxon>Eukaryota</taxon>
        <taxon>Metazoa</taxon>
        <taxon>Chordata</taxon>
        <taxon>Craniata</taxon>
        <taxon>Vertebrata</taxon>
        <taxon>Euteleostomi</taxon>
        <taxon>Actinopterygii</taxon>
        <taxon>Neopterygii</taxon>
        <taxon>Teleostei</taxon>
        <taxon>Neoteleostei</taxon>
        <taxon>Acanthomorphata</taxon>
        <taxon>Carangaria</taxon>
        <taxon>Pleuronectiformes</taxon>
        <taxon>Pleuronectoidei</taxon>
        <taxon>Scophthalmidae</taxon>
        <taxon>Scophthalmus</taxon>
    </lineage>
</organism>
<dbReference type="PROSITE" id="PS51257">
    <property type="entry name" value="PROKAR_LIPOPROTEIN"/>
    <property type="match status" value="1"/>
</dbReference>
<reference evidence="1 2" key="1">
    <citation type="submission" date="2017-12" db="EMBL/GenBank/DDBJ databases">
        <title>Integrating genomic resources of turbot (Scophthalmus maximus) in depth evaluation of genetic and physical mapping variation across individuals.</title>
        <authorList>
            <person name="Martinez P."/>
        </authorList>
    </citation>
    <scope>NUCLEOTIDE SEQUENCE [LARGE SCALE GENOMIC DNA]</scope>
</reference>
<gene>
    <name evidence="1" type="ORF">SMAX5B_021689</name>
</gene>
<protein>
    <submittedName>
        <fullName evidence="1">Uncharacterized protein</fullName>
    </submittedName>
</protein>
<dbReference type="Proteomes" id="UP000246464">
    <property type="component" value="Chromosome 14"/>
</dbReference>
<accession>A0A2U9CCU2</accession>